<keyword evidence="7" id="KW-1185">Reference proteome</keyword>
<keyword evidence="2 6" id="KW-0808">Transferase</keyword>
<evidence type="ECO:0000256" key="2">
    <source>
        <dbReference type="ARBA" id="ARBA00022679"/>
    </source>
</evidence>
<dbReference type="PANTHER" id="PTHR12215">
    <property type="entry name" value="PHOSPHOPANTETHEINE TRANSFERASE"/>
    <property type="match status" value="1"/>
</dbReference>
<evidence type="ECO:0000256" key="1">
    <source>
        <dbReference type="ARBA" id="ARBA00010990"/>
    </source>
</evidence>
<feature type="compositionally biased region" description="Low complexity" evidence="3">
    <location>
        <begin position="28"/>
        <end position="48"/>
    </location>
</feature>
<dbReference type="GO" id="GO:0016740">
    <property type="term" value="F:transferase activity"/>
    <property type="evidence" value="ECO:0007669"/>
    <property type="project" value="UniProtKB-KW"/>
</dbReference>
<comment type="caution">
    <text evidence="6">The sequence shown here is derived from an EMBL/GenBank/DDBJ whole genome shotgun (WGS) entry which is preliminary data.</text>
</comment>
<dbReference type="Proteomes" id="UP001595824">
    <property type="component" value="Unassembled WGS sequence"/>
</dbReference>
<proteinExistence type="inferred from homology"/>
<evidence type="ECO:0000259" key="5">
    <source>
        <dbReference type="Pfam" id="PF22624"/>
    </source>
</evidence>
<dbReference type="InterPro" id="IPR008278">
    <property type="entry name" value="4-PPantetheinyl_Trfase_dom"/>
</dbReference>
<dbReference type="Pfam" id="PF01648">
    <property type="entry name" value="ACPS"/>
    <property type="match status" value="1"/>
</dbReference>
<feature type="region of interest" description="Disordered" evidence="3">
    <location>
        <begin position="1"/>
        <end position="48"/>
    </location>
</feature>
<dbReference type="EMBL" id="JBHSDP010000024">
    <property type="protein sequence ID" value="MFC4330724.1"/>
    <property type="molecule type" value="Genomic_DNA"/>
</dbReference>
<evidence type="ECO:0000256" key="3">
    <source>
        <dbReference type="SAM" id="MobiDB-lite"/>
    </source>
</evidence>
<dbReference type="InterPro" id="IPR037143">
    <property type="entry name" value="4-PPantetheinyl_Trfase_dom_sf"/>
</dbReference>
<sequence>MTLTTSEPRAPEARAPEPRASEPRASEAHAPQDAPAAQPLSAPADGSAPPAPVKLWLCPNDDLAPALAAVLAAHWLDETERETAGRFLFERDRRQYLVAHTLVRRALALEAGVAEAELVIWRSRRGRPFLQPMPGGLPRGGAHLDFNLSHAGGYNLLGIVRRHRIGVDVERLDRDAQAIETITSTFAPEEQEWVARAAPGRERDRRVLRLWTLKEAYSKALGLGLGLPFDEFAFTLADDHGVTGFRPPAQDRFGRWRFVELEPVPDVLAAVAVPDDGRQPPELQLHHGFPWGRAAPRNIELPEPVGGIRG</sequence>
<dbReference type="RefSeq" id="WP_381741737.1">
    <property type="nucleotide sequence ID" value="NZ_JBHSDP010000024.1"/>
</dbReference>
<dbReference type="InterPro" id="IPR055066">
    <property type="entry name" value="AASDHPPT_N"/>
</dbReference>
<name>A0ABV8TJT6_9ACTN</name>
<gene>
    <name evidence="6" type="ORF">ACFPC0_23655</name>
</gene>
<dbReference type="Pfam" id="PF22624">
    <property type="entry name" value="AASDHPPT_N"/>
    <property type="match status" value="1"/>
</dbReference>
<dbReference type="Gene3D" id="3.90.470.20">
    <property type="entry name" value="4'-phosphopantetheinyl transferase domain"/>
    <property type="match status" value="2"/>
</dbReference>
<feature type="domain" description="4'-phosphopantetheinyl transferase" evidence="4">
    <location>
        <begin position="164"/>
        <end position="261"/>
    </location>
</feature>
<reference evidence="7" key="1">
    <citation type="journal article" date="2019" name="Int. J. Syst. Evol. Microbiol.">
        <title>The Global Catalogue of Microorganisms (GCM) 10K type strain sequencing project: providing services to taxonomists for standard genome sequencing and annotation.</title>
        <authorList>
            <consortium name="The Broad Institute Genomics Platform"/>
            <consortium name="The Broad Institute Genome Sequencing Center for Infectious Disease"/>
            <person name="Wu L."/>
            <person name="Ma J."/>
        </authorList>
    </citation>
    <scope>NUCLEOTIDE SEQUENCE [LARGE SCALE GENOMIC DNA]</scope>
    <source>
        <strain evidence="7">PCU 347</strain>
    </source>
</reference>
<protein>
    <submittedName>
        <fullName evidence="6">4'-phosphopantetheinyl transferase family protein</fullName>
    </submittedName>
</protein>
<evidence type="ECO:0000313" key="7">
    <source>
        <dbReference type="Proteomes" id="UP001595824"/>
    </source>
</evidence>
<dbReference type="PANTHER" id="PTHR12215:SF10">
    <property type="entry name" value="L-AMINOADIPATE-SEMIALDEHYDE DEHYDROGENASE-PHOSPHOPANTETHEINYL TRANSFERASE"/>
    <property type="match status" value="1"/>
</dbReference>
<comment type="similarity">
    <text evidence="1">Belongs to the P-Pant transferase superfamily. Gsp/Sfp/HetI/AcpT family.</text>
</comment>
<evidence type="ECO:0000313" key="6">
    <source>
        <dbReference type="EMBL" id="MFC4330724.1"/>
    </source>
</evidence>
<feature type="domain" description="4'-phosphopantetheinyl transferase N-terminal" evidence="5">
    <location>
        <begin position="71"/>
        <end position="157"/>
    </location>
</feature>
<feature type="compositionally biased region" description="Basic and acidic residues" evidence="3">
    <location>
        <begin position="9"/>
        <end position="27"/>
    </location>
</feature>
<organism evidence="6 7">
    <name type="scientific">Streptomyces andamanensis</name>
    <dbReference type="NCBI Taxonomy" id="1565035"/>
    <lineage>
        <taxon>Bacteria</taxon>
        <taxon>Bacillati</taxon>
        <taxon>Actinomycetota</taxon>
        <taxon>Actinomycetes</taxon>
        <taxon>Kitasatosporales</taxon>
        <taxon>Streptomycetaceae</taxon>
        <taxon>Streptomyces</taxon>
    </lineage>
</organism>
<evidence type="ECO:0000259" key="4">
    <source>
        <dbReference type="Pfam" id="PF01648"/>
    </source>
</evidence>
<dbReference type="SUPFAM" id="SSF56214">
    <property type="entry name" value="4'-phosphopantetheinyl transferase"/>
    <property type="match status" value="2"/>
</dbReference>
<dbReference type="InterPro" id="IPR050559">
    <property type="entry name" value="P-Pant_transferase_sf"/>
</dbReference>
<accession>A0ABV8TJT6</accession>